<accession>A0A1G2EMY8</accession>
<evidence type="ECO:0000313" key="1">
    <source>
        <dbReference type="EMBL" id="OGZ27156.1"/>
    </source>
</evidence>
<organism evidence="1 2">
    <name type="scientific">Candidatus Nealsonbacteria bacterium RIFOXYB1_FULL_40_15</name>
    <dbReference type="NCBI Taxonomy" id="1801677"/>
    <lineage>
        <taxon>Bacteria</taxon>
        <taxon>Candidatus Nealsoniibacteriota</taxon>
    </lineage>
</organism>
<dbReference type="Gene3D" id="3.40.50.150">
    <property type="entry name" value="Vaccinia Virus protein VP39"/>
    <property type="match status" value="1"/>
</dbReference>
<name>A0A1G2EMY8_9BACT</name>
<evidence type="ECO:0008006" key="3">
    <source>
        <dbReference type="Google" id="ProtNLM"/>
    </source>
</evidence>
<dbReference type="STRING" id="1801677.A2365_00605"/>
<reference evidence="1 2" key="1">
    <citation type="journal article" date="2016" name="Nat. Commun.">
        <title>Thousands of microbial genomes shed light on interconnected biogeochemical processes in an aquifer system.</title>
        <authorList>
            <person name="Anantharaman K."/>
            <person name="Brown C.T."/>
            <person name="Hug L.A."/>
            <person name="Sharon I."/>
            <person name="Castelle C.J."/>
            <person name="Probst A.J."/>
            <person name="Thomas B.C."/>
            <person name="Singh A."/>
            <person name="Wilkins M.J."/>
            <person name="Karaoz U."/>
            <person name="Brodie E.L."/>
            <person name="Williams K.H."/>
            <person name="Hubbard S.S."/>
            <person name="Banfield J.F."/>
        </authorList>
    </citation>
    <scope>NUCLEOTIDE SEQUENCE [LARGE SCALE GENOMIC DNA]</scope>
</reference>
<comment type="caution">
    <text evidence="1">The sequence shown here is derived from an EMBL/GenBank/DDBJ whole genome shotgun (WGS) entry which is preliminary data.</text>
</comment>
<evidence type="ECO:0000313" key="2">
    <source>
        <dbReference type="Proteomes" id="UP000177740"/>
    </source>
</evidence>
<gene>
    <name evidence="1" type="ORF">A2365_00605</name>
</gene>
<protein>
    <recommendedName>
        <fullName evidence="3">Methyltransferase domain-containing protein</fullName>
    </recommendedName>
</protein>
<dbReference type="Proteomes" id="UP000177740">
    <property type="component" value="Unassembled WGS sequence"/>
</dbReference>
<dbReference type="CDD" id="cd02440">
    <property type="entry name" value="AdoMet_MTases"/>
    <property type="match status" value="1"/>
</dbReference>
<sequence>MENNFDREVSVEDFAESFGTTVEDIGQECREIIKQSDFKYRIIKGKERDDVFLSVLKKLETDRQVIGAPERTDQWEKGWNENLQEFLKSGGEIGKLIPKFIRPNQPIRFMGEYIMPSNSNFEHDYFSVFRCWLFTKYFKDFNDIYEFGAGSGFNLVPLAKMYPEKNIYGSDFVPSSPELINQIAKKFNLKIEGMLFDMRHPDESYKIKPGSAVFTAGTMEQLASDFEPFLQYLFKNPFSLCIHSEPIVEEYDENILFDYLAARFHRKRGYTEGLLPRLKELEKEGKIEILKIKRLFFGSLFMEGFTLIIWQPKKI</sequence>
<dbReference type="AlphaFoldDB" id="A0A1G2EMY8"/>
<dbReference type="SUPFAM" id="SSF53335">
    <property type="entry name" value="S-adenosyl-L-methionine-dependent methyltransferases"/>
    <property type="match status" value="1"/>
</dbReference>
<proteinExistence type="predicted"/>
<dbReference type="InterPro" id="IPR029063">
    <property type="entry name" value="SAM-dependent_MTases_sf"/>
</dbReference>
<dbReference type="EMBL" id="MHMM01000010">
    <property type="protein sequence ID" value="OGZ27156.1"/>
    <property type="molecule type" value="Genomic_DNA"/>
</dbReference>